<dbReference type="InterPro" id="IPR022532">
    <property type="entry name" value="DUF3696"/>
</dbReference>
<dbReference type="RefSeq" id="WP_237854880.1">
    <property type="nucleotide sequence ID" value="NZ_JAKLWS010000017.1"/>
</dbReference>
<dbReference type="PANTHER" id="PTHR43581:SF2">
    <property type="entry name" value="EXCINUCLEASE ATPASE SUBUNIT"/>
    <property type="match status" value="1"/>
</dbReference>
<evidence type="ECO:0000259" key="2">
    <source>
        <dbReference type="Pfam" id="PF13304"/>
    </source>
</evidence>
<organism evidence="3 4">
    <name type="scientific">Rhodohalobacter sulfatireducens</name>
    <dbReference type="NCBI Taxonomy" id="2911366"/>
    <lineage>
        <taxon>Bacteria</taxon>
        <taxon>Pseudomonadati</taxon>
        <taxon>Balneolota</taxon>
        <taxon>Balneolia</taxon>
        <taxon>Balneolales</taxon>
        <taxon>Balneolaceae</taxon>
        <taxon>Rhodohalobacter</taxon>
    </lineage>
</organism>
<dbReference type="Pfam" id="PF12476">
    <property type="entry name" value="DUF3696"/>
    <property type="match status" value="1"/>
</dbReference>
<comment type="caution">
    <text evidence="3">The sequence shown here is derived from an EMBL/GenBank/DDBJ whole genome shotgun (WGS) entry which is preliminary data.</text>
</comment>
<dbReference type="Proteomes" id="UP001165366">
    <property type="component" value="Unassembled WGS sequence"/>
</dbReference>
<dbReference type="Gene3D" id="3.40.50.300">
    <property type="entry name" value="P-loop containing nucleotide triphosphate hydrolases"/>
    <property type="match status" value="1"/>
</dbReference>
<sequence>MNAKLHIKGFKCFRDVEIPLKQLTIFAGANGQGKSTAIQSILLLRNTIDSIRSKISREDHEIEHENLVESTKISINGNYCLSLGDSHSLLNSSREGEGIVLKLDHNDRGYFSAIYDAEDFTNTLYLNLLKSTGKGLSNAPLLTKEFYYLNAERIGPRTRQDIVFTEFDHVGFYGELTAQVLSEKGGFTSVQKERWFKGTTNKNLEQQVSYWMDFIFPGIRVKSGSSGSIHSAEILLENEYSSSGSLIPTNAGFGISYVLPIIVTGLIAKKKSYFIVENPEAHLHPSAQSRVGRFLAQIAQAGVHILVETHSEHVINGIQISVAEETIDYQFPLVNFFGGNKSNTQPEVESIQLKKNGKLTKWPKGFFDQAQIDYANLLNIQKDV</sequence>
<reference evidence="3" key="1">
    <citation type="submission" date="2022-01" db="EMBL/GenBank/DDBJ databases">
        <authorList>
            <person name="Wang Y."/>
        </authorList>
    </citation>
    <scope>NUCLEOTIDE SEQUENCE</scope>
    <source>
        <strain evidence="3">WB101</strain>
    </source>
</reference>
<dbReference type="InterPro" id="IPR014592">
    <property type="entry name" value="P-loop_UCP034888"/>
</dbReference>
<feature type="domain" description="DUF3696" evidence="1">
    <location>
        <begin position="340"/>
        <end position="377"/>
    </location>
</feature>
<dbReference type="InterPro" id="IPR027417">
    <property type="entry name" value="P-loop_NTPase"/>
</dbReference>
<dbReference type="PANTHER" id="PTHR43581">
    <property type="entry name" value="ATP/GTP PHOSPHATASE"/>
    <property type="match status" value="1"/>
</dbReference>
<evidence type="ECO:0000313" key="4">
    <source>
        <dbReference type="Proteomes" id="UP001165366"/>
    </source>
</evidence>
<dbReference type="EMBL" id="JAKLWS010000017">
    <property type="protein sequence ID" value="MCG2589520.1"/>
    <property type="molecule type" value="Genomic_DNA"/>
</dbReference>
<reference evidence="3" key="2">
    <citation type="submission" date="2024-05" db="EMBL/GenBank/DDBJ databases">
        <title>Rhodohalobacter halophilus gen. nov., sp. nov., a moderately halophilic member of the family Balneolaceae.</title>
        <authorList>
            <person name="Xia J."/>
        </authorList>
    </citation>
    <scope>NUCLEOTIDE SEQUENCE</scope>
    <source>
        <strain evidence="3">WB101</strain>
    </source>
</reference>
<dbReference type="InterPro" id="IPR051396">
    <property type="entry name" value="Bact_Antivir_Def_Nuclease"/>
</dbReference>
<name>A0ABS9KFB5_9BACT</name>
<dbReference type="InterPro" id="IPR003959">
    <property type="entry name" value="ATPase_AAA_core"/>
</dbReference>
<protein>
    <submittedName>
        <fullName evidence="3">DUF3696 domain-containing protein</fullName>
    </submittedName>
</protein>
<accession>A0ABS9KFB5</accession>
<keyword evidence="4" id="KW-1185">Reference proteome</keyword>
<gene>
    <name evidence="3" type="ORF">L6773_13150</name>
</gene>
<proteinExistence type="predicted"/>
<evidence type="ECO:0000313" key="3">
    <source>
        <dbReference type="EMBL" id="MCG2589520.1"/>
    </source>
</evidence>
<dbReference type="Pfam" id="PF13304">
    <property type="entry name" value="AAA_21"/>
    <property type="match status" value="1"/>
</dbReference>
<dbReference type="PIRSF" id="PIRSF034888">
    <property type="entry name" value="P-loop_UCP034888"/>
    <property type="match status" value="1"/>
</dbReference>
<evidence type="ECO:0000259" key="1">
    <source>
        <dbReference type="Pfam" id="PF12476"/>
    </source>
</evidence>
<dbReference type="SUPFAM" id="SSF52540">
    <property type="entry name" value="P-loop containing nucleoside triphosphate hydrolases"/>
    <property type="match status" value="1"/>
</dbReference>
<feature type="domain" description="ATPase AAA-type core" evidence="2">
    <location>
        <begin position="23"/>
        <end position="315"/>
    </location>
</feature>